<keyword evidence="6" id="KW-0227">DNA damage</keyword>
<evidence type="ECO:0000256" key="7">
    <source>
        <dbReference type="ARBA" id="ARBA00023125"/>
    </source>
</evidence>
<evidence type="ECO:0000256" key="6">
    <source>
        <dbReference type="ARBA" id="ARBA00022763"/>
    </source>
</evidence>
<dbReference type="GO" id="GO:0006281">
    <property type="term" value="P:DNA repair"/>
    <property type="evidence" value="ECO:0007669"/>
    <property type="project" value="UniProtKB-KW"/>
</dbReference>
<feature type="compositionally biased region" description="Basic and acidic residues" evidence="12">
    <location>
        <begin position="341"/>
        <end position="352"/>
    </location>
</feature>
<evidence type="ECO:0000256" key="12">
    <source>
        <dbReference type="SAM" id="MobiDB-lite"/>
    </source>
</evidence>
<evidence type="ECO:0000256" key="5">
    <source>
        <dbReference type="ARBA" id="ARBA00022490"/>
    </source>
</evidence>
<dbReference type="GO" id="GO:0005634">
    <property type="term" value="C:nucleus"/>
    <property type="evidence" value="ECO:0007669"/>
    <property type="project" value="UniProtKB-SubCell"/>
</dbReference>
<dbReference type="GO" id="GO:0005737">
    <property type="term" value="C:cytoplasm"/>
    <property type="evidence" value="ECO:0007669"/>
    <property type="project" value="UniProtKB-SubCell"/>
</dbReference>
<evidence type="ECO:0000256" key="3">
    <source>
        <dbReference type="ARBA" id="ARBA00009135"/>
    </source>
</evidence>
<sequence length="844" mass="93307">MRAVAARAEGGRRQPLFISLYFDVFKTPCVILRLQVKMAGDKCGAAETSDIHADTPRPRVVFLVPALDSPQQQQEVVTKIQEFVAPESVETCEGVIYVGQVGWEETSQVQSLTSHLMSTCRRHDLLPSECCVLLSLHDQYQAIQLCLARINKVRQGEFMAAASDVLDVWNAMYRETVAARTLSEAQEAKDLEGVNHLTASQESCDPLKKELQDVIRDYRDFLANSVCVDHFRVFECLRGLLKDDPVLFRDAFSKVYIIEGLELLPLMERELLKLIFDGSQVYRVSVEVPFSIAAPPSPSNLNISGIHETSILQTPSRQDKEQAEEIDNAYCKDTQNPQMQHDNEQTDEKDNNTDNSKSTDAPQTPSSHSKHQTNQTDSMESDTKDADSQGKGIKAIIQVEKEENTLEDVINTTAPRASKPTERSESEEYVERLILAHLRLLINTRDELALTLACSMPGREITHQGFTDIRQEAQRKEMPMYQTIVSFILRLRLGGKGYQPEPNNPVLPHAKPLGEFVDALMKLQNILEAQTDSRQGALRVLNGIKTGLEKMKGCLLKRSVIGAVTDRLSAALRHLMEAAEGGDGAGAGQGYSKSTKPSTLHPSLKHLIRLCDVVGGQVYTGGVVDALGGDLLTQLSSSKKKTQTPVRIPSVLNLFRSPAEVLQEKGEKGEEEEDLETRLKRKMGKATTAAAQPKRYKSDCSWAPVDLSPIHVDKLNFSTSSPIAGPSLKVVGNAAKRSEDWRDTVASVTQREESAPESQTSSSPCKSSSLATPKGSKEGDNKSKKVKSKRSLLKDISNMASKSEETQSKKQKAAEVKKAAPKKRKEKTKPLLQGQRSITSFFKS</sequence>
<keyword evidence="9" id="KW-0539">Nucleus</keyword>
<dbReference type="Gene3D" id="1.10.486.10">
    <property type="entry name" value="PCRA, domain 4"/>
    <property type="match status" value="1"/>
</dbReference>
<evidence type="ECO:0000313" key="13">
    <source>
        <dbReference type="EMBL" id="KAK8396410.1"/>
    </source>
</evidence>
<dbReference type="PANTHER" id="PTHR32121:SF0">
    <property type="entry name" value="PCNA-INTERACTING PARTNER"/>
    <property type="match status" value="1"/>
</dbReference>
<dbReference type="Proteomes" id="UP001487740">
    <property type="component" value="Unassembled WGS sequence"/>
</dbReference>
<evidence type="ECO:0000256" key="4">
    <source>
        <dbReference type="ARBA" id="ARBA00014320"/>
    </source>
</evidence>
<feature type="region of interest" description="Disordered" evidence="12">
    <location>
        <begin position="331"/>
        <end position="390"/>
    </location>
</feature>
<comment type="similarity">
    <text evidence="3">Belongs to the PARI family.</text>
</comment>
<dbReference type="InterPro" id="IPR038932">
    <property type="entry name" value="PARPBP"/>
</dbReference>
<evidence type="ECO:0000256" key="10">
    <source>
        <dbReference type="ARBA" id="ARBA00031632"/>
    </source>
</evidence>
<evidence type="ECO:0000256" key="9">
    <source>
        <dbReference type="ARBA" id="ARBA00023242"/>
    </source>
</evidence>
<feature type="compositionally biased region" description="Polar residues" evidence="12">
    <location>
        <begin position="834"/>
        <end position="844"/>
    </location>
</feature>
<name>A0AAW0U9K9_SCYPA</name>
<feature type="compositionally biased region" description="Polar residues" evidence="12">
    <location>
        <begin position="353"/>
        <end position="378"/>
    </location>
</feature>
<accession>A0AAW0U9K9</accession>
<keyword evidence="14" id="KW-1185">Reference proteome</keyword>
<gene>
    <name evidence="13" type="ORF">O3P69_005455</name>
</gene>
<dbReference type="AlphaFoldDB" id="A0AAW0U9K9"/>
<dbReference type="GO" id="GO:0003677">
    <property type="term" value="F:DNA binding"/>
    <property type="evidence" value="ECO:0007669"/>
    <property type="project" value="UniProtKB-KW"/>
</dbReference>
<dbReference type="PANTHER" id="PTHR32121">
    <property type="entry name" value="PCNA-INTERACTING PARTNER"/>
    <property type="match status" value="1"/>
</dbReference>
<proteinExistence type="inferred from homology"/>
<comment type="caution">
    <text evidence="13">The sequence shown here is derived from an EMBL/GenBank/DDBJ whole genome shotgun (WGS) entry which is preliminary data.</text>
</comment>
<evidence type="ECO:0000256" key="1">
    <source>
        <dbReference type="ARBA" id="ARBA00004123"/>
    </source>
</evidence>
<evidence type="ECO:0000313" key="14">
    <source>
        <dbReference type="Proteomes" id="UP001487740"/>
    </source>
</evidence>
<evidence type="ECO:0000256" key="2">
    <source>
        <dbReference type="ARBA" id="ARBA00004496"/>
    </source>
</evidence>
<comment type="subcellular location">
    <subcellularLocation>
        <location evidence="2">Cytoplasm</location>
    </subcellularLocation>
    <subcellularLocation>
        <location evidence="1">Nucleus</location>
    </subcellularLocation>
</comment>
<dbReference type="GO" id="GO:0000785">
    <property type="term" value="C:chromatin"/>
    <property type="evidence" value="ECO:0007669"/>
    <property type="project" value="TreeGrafter"/>
</dbReference>
<evidence type="ECO:0000256" key="11">
    <source>
        <dbReference type="ARBA" id="ARBA00032731"/>
    </source>
</evidence>
<feature type="compositionally biased region" description="Basic and acidic residues" evidence="12">
    <location>
        <begin position="802"/>
        <end position="818"/>
    </location>
</feature>
<evidence type="ECO:0000256" key="8">
    <source>
        <dbReference type="ARBA" id="ARBA00023204"/>
    </source>
</evidence>
<keyword evidence="8" id="KW-0234">DNA repair</keyword>
<reference evidence="13 14" key="1">
    <citation type="submission" date="2023-03" db="EMBL/GenBank/DDBJ databases">
        <title>High-quality genome of Scylla paramamosain provides insights in environmental adaptation.</title>
        <authorList>
            <person name="Zhang L."/>
        </authorList>
    </citation>
    <scope>NUCLEOTIDE SEQUENCE [LARGE SCALE GENOMIC DNA]</scope>
    <source>
        <strain evidence="13">LZ_2023a</strain>
        <tissue evidence="13">Muscle</tissue>
    </source>
</reference>
<protein>
    <recommendedName>
        <fullName evidence="4">PCNA-interacting partner</fullName>
    </recommendedName>
    <alternativeName>
        <fullName evidence="10">PARP-1 binding protein</fullName>
    </alternativeName>
    <alternativeName>
        <fullName evidence="11">PARP1-binding protein</fullName>
    </alternativeName>
</protein>
<feature type="compositionally biased region" description="Low complexity" evidence="12">
    <location>
        <begin position="758"/>
        <end position="769"/>
    </location>
</feature>
<keyword evidence="5" id="KW-0963">Cytoplasm</keyword>
<organism evidence="13 14">
    <name type="scientific">Scylla paramamosain</name>
    <name type="common">Mud crab</name>
    <dbReference type="NCBI Taxonomy" id="85552"/>
    <lineage>
        <taxon>Eukaryota</taxon>
        <taxon>Metazoa</taxon>
        <taxon>Ecdysozoa</taxon>
        <taxon>Arthropoda</taxon>
        <taxon>Crustacea</taxon>
        <taxon>Multicrustacea</taxon>
        <taxon>Malacostraca</taxon>
        <taxon>Eumalacostraca</taxon>
        <taxon>Eucarida</taxon>
        <taxon>Decapoda</taxon>
        <taxon>Pleocyemata</taxon>
        <taxon>Brachyura</taxon>
        <taxon>Eubrachyura</taxon>
        <taxon>Portunoidea</taxon>
        <taxon>Portunidae</taxon>
        <taxon>Portuninae</taxon>
        <taxon>Scylla</taxon>
    </lineage>
</organism>
<dbReference type="EMBL" id="JARAKH010000016">
    <property type="protein sequence ID" value="KAK8396410.1"/>
    <property type="molecule type" value="Genomic_DNA"/>
</dbReference>
<keyword evidence="7" id="KW-0238">DNA-binding</keyword>
<feature type="region of interest" description="Disordered" evidence="12">
    <location>
        <begin position="733"/>
        <end position="844"/>
    </location>
</feature>
<dbReference type="GO" id="GO:2000042">
    <property type="term" value="P:negative regulation of double-strand break repair via homologous recombination"/>
    <property type="evidence" value="ECO:0007669"/>
    <property type="project" value="InterPro"/>
</dbReference>